<dbReference type="Proteomes" id="UP000887565">
    <property type="component" value="Unplaced"/>
</dbReference>
<organism evidence="2 3">
    <name type="scientific">Romanomermis culicivorax</name>
    <name type="common">Nematode worm</name>
    <dbReference type="NCBI Taxonomy" id="13658"/>
    <lineage>
        <taxon>Eukaryota</taxon>
        <taxon>Metazoa</taxon>
        <taxon>Ecdysozoa</taxon>
        <taxon>Nematoda</taxon>
        <taxon>Enoplea</taxon>
        <taxon>Dorylaimia</taxon>
        <taxon>Mermithida</taxon>
        <taxon>Mermithoidea</taxon>
        <taxon>Mermithidae</taxon>
        <taxon>Romanomermis</taxon>
    </lineage>
</organism>
<proteinExistence type="predicted"/>
<name>A0A915IN92_ROMCU</name>
<accession>A0A915IN92</accession>
<feature type="compositionally biased region" description="Basic and acidic residues" evidence="1">
    <location>
        <begin position="1"/>
        <end position="10"/>
    </location>
</feature>
<protein>
    <submittedName>
        <fullName evidence="3">Uncharacterized protein</fullName>
    </submittedName>
</protein>
<evidence type="ECO:0000313" key="3">
    <source>
        <dbReference type="WBParaSite" id="nRc.2.0.1.t15441-RA"/>
    </source>
</evidence>
<keyword evidence="2" id="KW-1185">Reference proteome</keyword>
<evidence type="ECO:0000313" key="2">
    <source>
        <dbReference type="Proteomes" id="UP000887565"/>
    </source>
</evidence>
<dbReference type="WBParaSite" id="nRc.2.0.1.t15441-RA">
    <property type="protein sequence ID" value="nRc.2.0.1.t15441-RA"/>
    <property type="gene ID" value="nRc.2.0.1.g15441"/>
</dbReference>
<feature type="region of interest" description="Disordered" evidence="1">
    <location>
        <begin position="1"/>
        <end position="29"/>
    </location>
</feature>
<evidence type="ECO:0000256" key="1">
    <source>
        <dbReference type="SAM" id="MobiDB-lite"/>
    </source>
</evidence>
<dbReference type="AlphaFoldDB" id="A0A915IN92"/>
<reference evidence="3" key="1">
    <citation type="submission" date="2022-11" db="UniProtKB">
        <authorList>
            <consortium name="WormBaseParasite"/>
        </authorList>
    </citation>
    <scope>IDENTIFICATION</scope>
</reference>
<sequence length="130" mass="15147">MAAAREFQHDRKPRRGLESSSSSPVPQHWTEKDIANRIDNYRTFRKQFFVNSNNIMAVIRYFASMKENNGKVDAKTVALCTSILGRDNWRPFTPQKAERLIACYLLLLEKNHQIENTKSEYWQPAALDSQ</sequence>